<keyword evidence="1 5" id="KW-0489">Methyltransferase</keyword>
<keyword evidence="4 5" id="KW-0694">RNA-binding</keyword>
<dbReference type="GO" id="GO:0003723">
    <property type="term" value="F:RNA binding"/>
    <property type="evidence" value="ECO:0007669"/>
    <property type="project" value="UniProtKB-UniRule"/>
</dbReference>
<evidence type="ECO:0000313" key="8">
    <source>
        <dbReference type="Proteomes" id="UP000291236"/>
    </source>
</evidence>
<reference evidence="7 8" key="1">
    <citation type="submission" date="2018-12" db="EMBL/GenBank/DDBJ databases">
        <title>Rubrispira sanarue gen. nov., sp., nov., a member of the order Silvanigrellales, isolated from a brackish lake in Hamamatsu Japan.</title>
        <authorList>
            <person name="Maejima Y."/>
            <person name="Iino T."/>
            <person name="Muraguchi Y."/>
            <person name="Fukuda K."/>
            <person name="Nojiri H."/>
            <person name="Ohkuma M."/>
            <person name="Moriuchi R."/>
            <person name="Dohra H."/>
            <person name="Kimbara K."/>
            <person name="Shintani M."/>
        </authorList>
    </citation>
    <scope>NUCLEOTIDE SEQUENCE [LARGE SCALE GENOMIC DNA]</scope>
    <source>
        <strain evidence="7 8">RF1110005</strain>
    </source>
</reference>
<dbReference type="PANTHER" id="PTHR22807">
    <property type="entry name" value="NOP2 YEAST -RELATED NOL1/NOP2/FMU SUN DOMAIN-CONTAINING"/>
    <property type="match status" value="1"/>
</dbReference>
<dbReference type="PANTHER" id="PTHR22807:SF30">
    <property type="entry name" value="28S RRNA (CYTOSINE(4447)-C(5))-METHYLTRANSFERASE-RELATED"/>
    <property type="match status" value="1"/>
</dbReference>
<proteinExistence type="inferred from homology"/>
<keyword evidence="8" id="KW-1185">Reference proteome</keyword>
<dbReference type="Pfam" id="PF01189">
    <property type="entry name" value="Methyltr_RsmB-F"/>
    <property type="match status" value="1"/>
</dbReference>
<gene>
    <name evidence="7" type="ORF">JCM31447_28620</name>
</gene>
<dbReference type="InterPro" id="IPR023267">
    <property type="entry name" value="RCMT"/>
</dbReference>
<dbReference type="GO" id="GO:0008173">
    <property type="term" value="F:RNA methyltransferase activity"/>
    <property type="evidence" value="ECO:0007669"/>
    <property type="project" value="InterPro"/>
</dbReference>
<dbReference type="PROSITE" id="PS51686">
    <property type="entry name" value="SAM_MT_RSMB_NOP"/>
    <property type="match status" value="1"/>
</dbReference>
<evidence type="ECO:0000259" key="6">
    <source>
        <dbReference type="PROSITE" id="PS51686"/>
    </source>
</evidence>
<dbReference type="KEGG" id="sbf:JCM31447_28620"/>
<feature type="binding site" evidence="5">
    <location>
        <position position="312"/>
    </location>
    <ligand>
        <name>S-adenosyl-L-methionine</name>
        <dbReference type="ChEBI" id="CHEBI:59789"/>
    </ligand>
</feature>
<evidence type="ECO:0000256" key="1">
    <source>
        <dbReference type="ARBA" id="ARBA00022603"/>
    </source>
</evidence>
<dbReference type="GO" id="GO:0001510">
    <property type="term" value="P:RNA methylation"/>
    <property type="evidence" value="ECO:0007669"/>
    <property type="project" value="InterPro"/>
</dbReference>
<dbReference type="InterPro" id="IPR001678">
    <property type="entry name" value="MeTrfase_RsmB-F_NOP2_dom"/>
</dbReference>
<sequence length="463" mass="54089">MFEQKNKSVKHYDGRWAHLYKLWCSALQQEPLPQFDRWLSQEFAKNSKYGSRDRRWYSECLFAGIRFGYFALFCEEFFKSNKTKKIDKLSLDESISDFSKNFQTGNQVLSKWNEISPERFFVWIRLRYELAYKNKPNTLSLELGDEKFQEEVQFFVNLVNLIENSENIIFQLLISSIPIWFKEAIEKRIHESSWENEKTKQFFSELEIRPPLWIRINDLEKIDIVKAELVKEGFEFEQFDSALKVTGAKGVFALQAYRSGLFEIQDLASQRIGQNIQVKNGQFVWDCCAGGGGKTQQIASLLKNKGVIYASDIREYKLEEVKKRARKSGFFNIRCLPWNGENLPNFQKEVENRHGFDWVLVDAPCTSSGTWRRNPDAKYRVSHTNIESLTRLQLSILENASRGVRVGGHLVYSTCSWIYDENEGIILEFLKKNTFYTLVKQNLLGSPNENADTMFAAVLKRES</sequence>
<evidence type="ECO:0000256" key="2">
    <source>
        <dbReference type="ARBA" id="ARBA00022679"/>
    </source>
</evidence>
<evidence type="ECO:0000313" key="7">
    <source>
        <dbReference type="EMBL" id="BBH54397.1"/>
    </source>
</evidence>
<dbReference type="Proteomes" id="UP000291236">
    <property type="component" value="Chromosome"/>
</dbReference>
<dbReference type="RefSeq" id="WP_130612060.1">
    <property type="nucleotide sequence ID" value="NZ_AP019368.1"/>
</dbReference>
<dbReference type="PRINTS" id="PR02008">
    <property type="entry name" value="RCMTFAMILY"/>
</dbReference>
<dbReference type="SUPFAM" id="SSF53335">
    <property type="entry name" value="S-adenosyl-L-methionine-dependent methyltransferases"/>
    <property type="match status" value="1"/>
</dbReference>
<dbReference type="Gene3D" id="3.40.50.150">
    <property type="entry name" value="Vaccinia Virus protein VP39"/>
    <property type="match status" value="1"/>
</dbReference>
<accession>A0A4V0P2U0</accession>
<evidence type="ECO:0000256" key="3">
    <source>
        <dbReference type="ARBA" id="ARBA00022691"/>
    </source>
</evidence>
<evidence type="ECO:0000256" key="5">
    <source>
        <dbReference type="PROSITE-ProRule" id="PRU01023"/>
    </source>
</evidence>
<dbReference type="CDD" id="cd02440">
    <property type="entry name" value="AdoMet_MTases"/>
    <property type="match status" value="1"/>
</dbReference>
<dbReference type="OrthoDB" id="5292653at2"/>
<evidence type="ECO:0000256" key="4">
    <source>
        <dbReference type="ARBA" id="ARBA00022884"/>
    </source>
</evidence>
<dbReference type="EMBL" id="AP019368">
    <property type="protein sequence ID" value="BBH54397.1"/>
    <property type="molecule type" value="Genomic_DNA"/>
</dbReference>
<dbReference type="AlphaFoldDB" id="A0A4V0P2U0"/>
<feature type="binding site" evidence="5">
    <location>
        <position position="362"/>
    </location>
    <ligand>
        <name>S-adenosyl-L-methionine</name>
        <dbReference type="ChEBI" id="CHEBI:59789"/>
    </ligand>
</feature>
<comment type="similarity">
    <text evidence="5">Belongs to the class I-like SAM-binding methyltransferase superfamily. RsmB/NOP family.</text>
</comment>
<protein>
    <recommendedName>
        <fullName evidence="6">SAM-dependent MTase RsmB/NOP-type domain-containing protein</fullName>
    </recommendedName>
</protein>
<name>A0A4V0P2U0_FLUSA</name>
<comment type="caution">
    <text evidence="5">Lacks conserved residue(s) required for the propagation of feature annotation.</text>
</comment>
<organism evidence="7 8">
    <name type="scientific">Fluviispira sanaruensis</name>
    <dbReference type="NCBI Taxonomy" id="2493639"/>
    <lineage>
        <taxon>Bacteria</taxon>
        <taxon>Pseudomonadati</taxon>
        <taxon>Bdellovibrionota</taxon>
        <taxon>Oligoflexia</taxon>
        <taxon>Silvanigrellales</taxon>
        <taxon>Silvanigrellaceae</taxon>
        <taxon>Fluviispira</taxon>
    </lineage>
</organism>
<dbReference type="InterPro" id="IPR029063">
    <property type="entry name" value="SAM-dependent_MTases_sf"/>
</dbReference>
<feature type="active site" description="Nucleophile" evidence="5">
    <location>
        <position position="415"/>
    </location>
</feature>
<keyword evidence="3 5" id="KW-0949">S-adenosyl-L-methionine</keyword>
<dbReference type="InterPro" id="IPR049560">
    <property type="entry name" value="MeTrfase_RsmB-F_NOP2_cat"/>
</dbReference>
<keyword evidence="2 5" id="KW-0808">Transferase</keyword>
<feature type="domain" description="SAM-dependent MTase RsmB/NOP-type" evidence="6">
    <location>
        <begin position="189"/>
        <end position="463"/>
    </location>
</feature>